<reference evidence="1" key="1">
    <citation type="thesis" date="2020" institute="ProQuest LLC" country="789 East Eisenhower Parkway, Ann Arbor, MI, USA">
        <title>Comparative Genomics and Chromosome Evolution.</title>
        <authorList>
            <person name="Mudd A.B."/>
        </authorList>
    </citation>
    <scope>NUCLEOTIDE SEQUENCE</scope>
    <source>
        <strain evidence="1">237g6f4</strain>
        <tissue evidence="1">Blood</tissue>
    </source>
</reference>
<dbReference type="GO" id="GO:1903527">
    <property type="term" value="P:positive regulation of membrane tubulation"/>
    <property type="evidence" value="ECO:0007669"/>
    <property type="project" value="TreeGrafter"/>
</dbReference>
<accession>A0AAV6YVK0</accession>
<dbReference type="InterPro" id="IPR011993">
    <property type="entry name" value="PH-like_dom_sf"/>
</dbReference>
<protein>
    <submittedName>
        <fullName evidence="1">Uncharacterized protein</fullName>
    </submittedName>
</protein>
<dbReference type="PANTHER" id="PTHR45854">
    <property type="entry name" value="ASAP FAMILY MEMBER"/>
    <property type="match status" value="1"/>
</dbReference>
<evidence type="ECO:0000313" key="1">
    <source>
        <dbReference type="EMBL" id="KAG8537996.1"/>
    </source>
</evidence>
<sequence length="68" mass="7897">MHQLQGNKEYGSEKKGYILKKSDGLRKVWQRRKCMVKNGILTISHATVSLLYRMSILQIYTKNNNNVA</sequence>
<dbReference type="PANTHER" id="PTHR45854:SF2">
    <property type="entry name" value="ARF-GAP WITH SH3 DOMAIN, ANK REPEAT AND PH DOMAIN-CONTAINING PROTEIN 1"/>
    <property type="match status" value="1"/>
</dbReference>
<evidence type="ECO:0000313" key="2">
    <source>
        <dbReference type="Proteomes" id="UP000824782"/>
    </source>
</evidence>
<proteinExistence type="predicted"/>
<gene>
    <name evidence="1" type="ORF">GDO81_023459</name>
</gene>
<dbReference type="EMBL" id="WNYA01024713">
    <property type="protein sequence ID" value="KAG8537996.1"/>
    <property type="molecule type" value="Genomic_DNA"/>
</dbReference>
<dbReference type="GO" id="GO:0002102">
    <property type="term" value="C:podosome"/>
    <property type="evidence" value="ECO:0007669"/>
    <property type="project" value="TreeGrafter"/>
</dbReference>
<dbReference type="AlphaFoldDB" id="A0AAV6YVK0"/>
<keyword evidence="2" id="KW-1185">Reference proteome</keyword>
<dbReference type="Proteomes" id="UP000824782">
    <property type="component" value="Unassembled WGS sequence"/>
</dbReference>
<dbReference type="Gene3D" id="2.30.29.30">
    <property type="entry name" value="Pleckstrin-homology domain (PH domain)/Phosphotyrosine-binding domain (PTB)"/>
    <property type="match status" value="1"/>
</dbReference>
<dbReference type="InterPro" id="IPR043593">
    <property type="entry name" value="ASAP"/>
</dbReference>
<dbReference type="GO" id="GO:0060271">
    <property type="term" value="P:cilium assembly"/>
    <property type="evidence" value="ECO:0007669"/>
    <property type="project" value="TreeGrafter"/>
</dbReference>
<comment type="caution">
    <text evidence="1">The sequence shown here is derived from an EMBL/GenBank/DDBJ whole genome shotgun (WGS) entry which is preliminary data.</text>
</comment>
<organism evidence="1 2">
    <name type="scientific">Engystomops pustulosus</name>
    <name type="common">Tungara frog</name>
    <name type="synonym">Physalaemus pustulosus</name>
    <dbReference type="NCBI Taxonomy" id="76066"/>
    <lineage>
        <taxon>Eukaryota</taxon>
        <taxon>Metazoa</taxon>
        <taxon>Chordata</taxon>
        <taxon>Craniata</taxon>
        <taxon>Vertebrata</taxon>
        <taxon>Euteleostomi</taxon>
        <taxon>Amphibia</taxon>
        <taxon>Batrachia</taxon>
        <taxon>Anura</taxon>
        <taxon>Neobatrachia</taxon>
        <taxon>Hyloidea</taxon>
        <taxon>Leptodactylidae</taxon>
        <taxon>Leiuperinae</taxon>
        <taxon>Engystomops</taxon>
    </lineage>
</organism>
<dbReference type="GO" id="GO:0005096">
    <property type="term" value="F:GTPase activator activity"/>
    <property type="evidence" value="ECO:0007669"/>
    <property type="project" value="InterPro"/>
</dbReference>
<name>A0AAV6YVK0_ENGPU</name>
<dbReference type="SUPFAM" id="SSF50729">
    <property type="entry name" value="PH domain-like"/>
    <property type="match status" value="1"/>
</dbReference>